<keyword evidence="3" id="KW-1185">Reference proteome</keyword>
<accession>A0A5B7G2B4</accession>
<organism evidence="2 3">
    <name type="scientific">Portunus trituberculatus</name>
    <name type="common">Swimming crab</name>
    <name type="synonym">Neptunus trituberculatus</name>
    <dbReference type="NCBI Taxonomy" id="210409"/>
    <lineage>
        <taxon>Eukaryota</taxon>
        <taxon>Metazoa</taxon>
        <taxon>Ecdysozoa</taxon>
        <taxon>Arthropoda</taxon>
        <taxon>Crustacea</taxon>
        <taxon>Multicrustacea</taxon>
        <taxon>Malacostraca</taxon>
        <taxon>Eumalacostraca</taxon>
        <taxon>Eucarida</taxon>
        <taxon>Decapoda</taxon>
        <taxon>Pleocyemata</taxon>
        <taxon>Brachyura</taxon>
        <taxon>Eubrachyura</taxon>
        <taxon>Portunoidea</taxon>
        <taxon>Portunidae</taxon>
        <taxon>Portuninae</taxon>
        <taxon>Portunus</taxon>
    </lineage>
</organism>
<feature type="region of interest" description="Disordered" evidence="1">
    <location>
        <begin position="18"/>
        <end position="47"/>
    </location>
</feature>
<gene>
    <name evidence="2" type="ORF">E2C01_046955</name>
</gene>
<sequence>MPSEYWNESAVRAAPVRFIGESEEGEEPSERENGLVGRVPTHRPPARRSCRLPARYRHGPALAPHPLTRVRQLHPHLEQFRAMA</sequence>
<reference evidence="2 3" key="1">
    <citation type="submission" date="2019-05" db="EMBL/GenBank/DDBJ databases">
        <title>Another draft genome of Portunus trituberculatus and its Hox gene families provides insights of decapod evolution.</title>
        <authorList>
            <person name="Jeong J.-H."/>
            <person name="Song I."/>
            <person name="Kim S."/>
            <person name="Choi T."/>
            <person name="Kim D."/>
            <person name="Ryu S."/>
            <person name="Kim W."/>
        </authorList>
    </citation>
    <scope>NUCLEOTIDE SEQUENCE [LARGE SCALE GENOMIC DNA]</scope>
    <source>
        <tissue evidence="2">Muscle</tissue>
    </source>
</reference>
<comment type="caution">
    <text evidence="2">The sequence shown here is derived from an EMBL/GenBank/DDBJ whole genome shotgun (WGS) entry which is preliminary data.</text>
</comment>
<dbReference type="Proteomes" id="UP000324222">
    <property type="component" value="Unassembled WGS sequence"/>
</dbReference>
<dbReference type="AlphaFoldDB" id="A0A5B7G2B4"/>
<dbReference type="EMBL" id="VSRR010011363">
    <property type="protein sequence ID" value="MPC53072.1"/>
    <property type="molecule type" value="Genomic_DNA"/>
</dbReference>
<evidence type="ECO:0000313" key="2">
    <source>
        <dbReference type="EMBL" id="MPC53072.1"/>
    </source>
</evidence>
<evidence type="ECO:0000313" key="3">
    <source>
        <dbReference type="Proteomes" id="UP000324222"/>
    </source>
</evidence>
<evidence type="ECO:0000256" key="1">
    <source>
        <dbReference type="SAM" id="MobiDB-lite"/>
    </source>
</evidence>
<proteinExistence type="predicted"/>
<protein>
    <submittedName>
        <fullName evidence="2">Uncharacterized protein</fullName>
    </submittedName>
</protein>
<name>A0A5B7G2B4_PORTR</name>